<dbReference type="Gene3D" id="2.70.98.40">
    <property type="entry name" value="Glycoside hydrolase, family 65, N-terminal domain"/>
    <property type="match status" value="1"/>
</dbReference>
<dbReference type="Gene3D" id="1.10.150.240">
    <property type="entry name" value="Putative phosphatase, domain 2"/>
    <property type="match status" value="1"/>
</dbReference>
<dbReference type="InterPro" id="IPR008928">
    <property type="entry name" value="6-hairpin_glycosidase_sf"/>
</dbReference>
<evidence type="ECO:0000313" key="4">
    <source>
        <dbReference type="Proteomes" id="UP000266327"/>
    </source>
</evidence>
<dbReference type="GO" id="GO:0016757">
    <property type="term" value="F:glycosyltransferase activity"/>
    <property type="evidence" value="ECO:0007669"/>
    <property type="project" value="UniProtKB-ARBA"/>
</dbReference>
<dbReference type="EMBL" id="QYUQ01000002">
    <property type="protein sequence ID" value="RJG01005.1"/>
    <property type="molecule type" value="Genomic_DNA"/>
</dbReference>
<dbReference type="NCBIfam" id="TIGR01509">
    <property type="entry name" value="HAD-SF-IA-v3"/>
    <property type="match status" value="1"/>
</dbReference>
<dbReference type="RefSeq" id="WP_119784455.1">
    <property type="nucleotide sequence ID" value="NZ_QYUQ01000002.1"/>
</dbReference>
<keyword evidence="4" id="KW-1185">Reference proteome</keyword>
<dbReference type="Pfam" id="PF00702">
    <property type="entry name" value="Hydrolase"/>
    <property type="match status" value="1"/>
</dbReference>
<sequence length="947" mass="105936">MALPGTGIQAAIFDMDGVITRTAHLHAAAWKDTFDDFLRRRAPDGQSWRPFDAHADYLAYVDGKPRRDGVRSFLGARAIDLPEEEVDALAKAKDRQFERQLREQGVQTFASTIALVRELRRQGVKTGVVTSSRHGREILHAADIASLFDVALDGIYLDELALKGKPDPAMYLHAARELDVAAARAMVVEDAVAGVEAGRRGAFGLVVGVDRGGNAAALRQGGADIVVQDLAELGIAQLQAAFLAHREEAGWCIEEKGFDRVRERQMESLFCIGNGYMGIRGALDSPLPASQADLFIAGIYSCKHADLPYSEIEFLAPERGAALYAELVPLPFPFCLAIAVEGEPVDFAGAYGRELRRVLDMRRGVLHLEAAFETPGGRRTVVRSRRCASLLDPHLLLQEALVTPENHWGKVTLGTCLVAADLAVSHPHLQCLEHAVEDDLELVRYLTQASDFEICIVSRVRQEFRMLRRLVSVFTSRDHAEPRAAALAHAQTLDWNRFEAHFAGSAKKWTEFWSRADIRVPGHPSVEQALRFGSYHLRLPAGADDCVSIGARTLSGRAYEGHVFWDTEIFMLPFYLHVEPRWARNLLLYRHRTLDGARRRARKLGYRGACFAWESTVTGDDVTPTKILLKSTGKEIPIFTGSQQIHVTADIAYAVWRYWEATRDEDFLTGPGADLLFETARFWMSRVTLVGPRWHIQGVVGPDEYHHDVNDNAYTNWMARFNLERAAWLAQHRGVNAAEAQEWRELARTLYVPLPDHEGVIEQFAGFFALEDYPLAAEARLKAPISRLFDWDKMNRLKLLKQADVLMLPLLFPEAFTDEVVAANYRYYEPLTDHGSSLSPAVHAAIAARIGLQDDAERYWQQSLWLDLSNAMDNSMLGVHAAAMGGTWQALVFGFLGVRFDEEGPRLDACAAARLPDEWHRLGMKLAYRGRLHAVKVARTPARKEKQ</sequence>
<name>A0A3A3G041_9BURK</name>
<reference evidence="4" key="1">
    <citation type="submission" date="2018-09" db="EMBL/GenBank/DDBJ databases">
        <authorList>
            <person name="Zhu H."/>
        </authorList>
    </citation>
    <scope>NUCLEOTIDE SEQUENCE [LARGE SCALE GENOMIC DNA]</scope>
    <source>
        <strain evidence="4">K1S02-23</strain>
    </source>
</reference>
<dbReference type="InterPro" id="IPR011013">
    <property type="entry name" value="Gal_mutarotase_sf_dom"/>
</dbReference>
<evidence type="ECO:0000259" key="1">
    <source>
        <dbReference type="Pfam" id="PF03632"/>
    </source>
</evidence>
<dbReference type="SFLD" id="SFLDS00003">
    <property type="entry name" value="Haloacid_Dehalogenase"/>
    <property type="match status" value="1"/>
</dbReference>
<dbReference type="PANTHER" id="PTHR11051">
    <property type="entry name" value="GLYCOSYL HYDROLASE-RELATED"/>
    <property type="match status" value="1"/>
</dbReference>
<dbReference type="InterPro" id="IPR023214">
    <property type="entry name" value="HAD_sf"/>
</dbReference>
<dbReference type="SFLD" id="SFLDG01129">
    <property type="entry name" value="C1.5:_HAD__Beta-PGM__Phosphata"/>
    <property type="match status" value="1"/>
</dbReference>
<dbReference type="InterPro" id="IPR005196">
    <property type="entry name" value="Glyco_hydro_65_N"/>
</dbReference>
<dbReference type="SUPFAM" id="SSF74650">
    <property type="entry name" value="Galactose mutarotase-like"/>
    <property type="match status" value="1"/>
</dbReference>
<dbReference type="Gene3D" id="3.40.50.1000">
    <property type="entry name" value="HAD superfamily/HAD-like"/>
    <property type="match status" value="1"/>
</dbReference>
<dbReference type="Gene3D" id="1.50.10.10">
    <property type="match status" value="1"/>
</dbReference>
<dbReference type="Pfam" id="PF03636">
    <property type="entry name" value="Glyco_hydro_65N"/>
    <property type="match status" value="1"/>
</dbReference>
<dbReference type="InterPro" id="IPR036412">
    <property type="entry name" value="HAD-like_sf"/>
</dbReference>
<dbReference type="SUPFAM" id="SSF56784">
    <property type="entry name" value="HAD-like"/>
    <property type="match status" value="1"/>
</dbReference>
<dbReference type="AlphaFoldDB" id="A0A3A3G041"/>
<evidence type="ECO:0000313" key="3">
    <source>
        <dbReference type="EMBL" id="RJG01005.1"/>
    </source>
</evidence>
<dbReference type="PANTHER" id="PTHR11051:SF8">
    <property type="entry name" value="PROTEIN-GLUCOSYLGALACTOSYLHYDROXYLYSINE GLUCOSIDASE"/>
    <property type="match status" value="1"/>
</dbReference>
<dbReference type="SUPFAM" id="SSF48208">
    <property type="entry name" value="Six-hairpin glycosidases"/>
    <property type="match status" value="1"/>
</dbReference>
<dbReference type="InterPro" id="IPR023198">
    <property type="entry name" value="PGP-like_dom2"/>
</dbReference>
<evidence type="ECO:0000259" key="2">
    <source>
        <dbReference type="Pfam" id="PF03636"/>
    </source>
</evidence>
<dbReference type="InterPro" id="IPR005195">
    <property type="entry name" value="Glyco_hydro_65_M"/>
</dbReference>
<dbReference type="GO" id="GO:0030246">
    <property type="term" value="F:carbohydrate binding"/>
    <property type="evidence" value="ECO:0007669"/>
    <property type="project" value="InterPro"/>
</dbReference>
<dbReference type="InterPro" id="IPR006439">
    <property type="entry name" value="HAD-SF_hydro_IA"/>
</dbReference>
<feature type="domain" description="Glycoside hydrolase family 65 N-terminal" evidence="2">
    <location>
        <begin position="255"/>
        <end position="461"/>
    </location>
</feature>
<proteinExistence type="predicted"/>
<feature type="domain" description="Glycoside hydrolase family 65 central catalytic" evidence="1">
    <location>
        <begin position="531"/>
        <end position="889"/>
    </location>
</feature>
<accession>A0A3A3G041</accession>
<dbReference type="InterPro" id="IPR012341">
    <property type="entry name" value="6hp_glycosidase-like_sf"/>
</dbReference>
<dbReference type="InterPro" id="IPR037018">
    <property type="entry name" value="GH65_N"/>
</dbReference>
<comment type="caution">
    <text evidence="3">The sequence shown here is derived from an EMBL/GenBank/DDBJ whole genome shotgun (WGS) entry which is preliminary data.</text>
</comment>
<dbReference type="GO" id="GO:0005975">
    <property type="term" value="P:carbohydrate metabolic process"/>
    <property type="evidence" value="ECO:0007669"/>
    <property type="project" value="InterPro"/>
</dbReference>
<dbReference type="Proteomes" id="UP000266327">
    <property type="component" value="Unassembled WGS sequence"/>
</dbReference>
<protein>
    <submittedName>
        <fullName evidence="3">HAD family hydrolase</fullName>
    </submittedName>
</protein>
<dbReference type="GO" id="GO:0004553">
    <property type="term" value="F:hydrolase activity, hydrolyzing O-glycosyl compounds"/>
    <property type="evidence" value="ECO:0007669"/>
    <property type="project" value="TreeGrafter"/>
</dbReference>
<dbReference type="OrthoDB" id="9816160at2"/>
<keyword evidence="3" id="KW-0378">Hydrolase</keyword>
<gene>
    <name evidence="3" type="ORF">D3878_04890</name>
</gene>
<organism evidence="3 4">
    <name type="scientific">Noviherbaspirillum sedimenti</name>
    <dbReference type="NCBI Taxonomy" id="2320865"/>
    <lineage>
        <taxon>Bacteria</taxon>
        <taxon>Pseudomonadati</taxon>
        <taxon>Pseudomonadota</taxon>
        <taxon>Betaproteobacteria</taxon>
        <taxon>Burkholderiales</taxon>
        <taxon>Oxalobacteraceae</taxon>
        <taxon>Noviherbaspirillum</taxon>
    </lineage>
</organism>
<dbReference type="Gene3D" id="2.60.420.10">
    <property type="entry name" value="Maltose phosphorylase, domain 3"/>
    <property type="match status" value="1"/>
</dbReference>
<dbReference type="Pfam" id="PF03632">
    <property type="entry name" value="Glyco_hydro_65m"/>
    <property type="match status" value="1"/>
</dbReference>